<dbReference type="EMBL" id="WJIE01000004">
    <property type="protein sequence ID" value="MRG93522.1"/>
    <property type="molecule type" value="Genomic_DNA"/>
</dbReference>
<dbReference type="PROSITE" id="PS51257">
    <property type="entry name" value="PROKAR_LIPOPROTEIN"/>
    <property type="match status" value="1"/>
</dbReference>
<protein>
    <recommendedName>
        <fullName evidence="4">Cytochrome C Planctomycete-type domain-containing protein</fullName>
    </recommendedName>
</protein>
<dbReference type="AlphaFoldDB" id="A0A6N7PMY9"/>
<feature type="signal peptide" evidence="1">
    <location>
        <begin position="1"/>
        <end position="21"/>
    </location>
</feature>
<dbReference type="RefSeq" id="WP_153820345.1">
    <property type="nucleotide sequence ID" value="NZ_WJIE01000004.1"/>
</dbReference>
<dbReference type="OrthoDB" id="5517429at2"/>
<organism evidence="2 3">
    <name type="scientific">Polyangium spumosum</name>
    <dbReference type="NCBI Taxonomy" id="889282"/>
    <lineage>
        <taxon>Bacteria</taxon>
        <taxon>Pseudomonadati</taxon>
        <taxon>Myxococcota</taxon>
        <taxon>Polyangia</taxon>
        <taxon>Polyangiales</taxon>
        <taxon>Polyangiaceae</taxon>
        <taxon>Polyangium</taxon>
    </lineage>
</organism>
<evidence type="ECO:0008006" key="4">
    <source>
        <dbReference type="Google" id="ProtNLM"/>
    </source>
</evidence>
<feature type="chain" id="PRO_5027048353" description="Cytochrome C Planctomycete-type domain-containing protein" evidence="1">
    <location>
        <begin position="22"/>
        <end position="178"/>
    </location>
</feature>
<keyword evidence="3" id="KW-1185">Reference proteome</keyword>
<gene>
    <name evidence="2" type="ORF">GF068_16620</name>
</gene>
<sequence>MLDRSSILLLAALAALPMAVAGCATEEIPPYGDPAKVVGGSGPSSSAAGGSCMADPNCGVSFAMQVAPLLDGAPGRCTDAACHGAGVEPPQLTPNDPKKLREELLAITLPAGPYVACGDLPSSSLLCSIRTEMGVTKPPNCFPLMPKVDEDDAVADARLTQAQYDIIEEWILCGAPDN</sequence>
<evidence type="ECO:0000256" key="1">
    <source>
        <dbReference type="SAM" id="SignalP"/>
    </source>
</evidence>
<evidence type="ECO:0000313" key="2">
    <source>
        <dbReference type="EMBL" id="MRG93522.1"/>
    </source>
</evidence>
<keyword evidence="1" id="KW-0732">Signal</keyword>
<proteinExistence type="predicted"/>
<evidence type="ECO:0000313" key="3">
    <source>
        <dbReference type="Proteomes" id="UP000440224"/>
    </source>
</evidence>
<dbReference type="Proteomes" id="UP000440224">
    <property type="component" value="Unassembled WGS sequence"/>
</dbReference>
<accession>A0A6N7PMY9</accession>
<comment type="caution">
    <text evidence="2">The sequence shown here is derived from an EMBL/GenBank/DDBJ whole genome shotgun (WGS) entry which is preliminary data.</text>
</comment>
<name>A0A6N7PMY9_9BACT</name>
<reference evidence="2 3" key="1">
    <citation type="submission" date="2019-10" db="EMBL/GenBank/DDBJ databases">
        <title>A soil myxobacterium in the family Polyangiaceae.</title>
        <authorList>
            <person name="Li Y."/>
            <person name="Wang J."/>
        </authorList>
    </citation>
    <scope>NUCLEOTIDE SEQUENCE [LARGE SCALE GENOMIC DNA]</scope>
    <source>
        <strain evidence="2 3">DSM 14734</strain>
    </source>
</reference>